<dbReference type="AlphaFoldDB" id="A0A165DIK0"/>
<dbReference type="Proteomes" id="UP000077266">
    <property type="component" value="Unassembled WGS sequence"/>
</dbReference>
<name>A0A165DIK0_EXIGL</name>
<evidence type="ECO:0000256" key="1">
    <source>
        <dbReference type="SAM" id="MobiDB-lite"/>
    </source>
</evidence>
<dbReference type="EMBL" id="KV426217">
    <property type="protein sequence ID" value="KZV84622.1"/>
    <property type="molecule type" value="Genomic_DNA"/>
</dbReference>
<gene>
    <name evidence="2" type="ORF">EXIGLDRAFT_842061</name>
</gene>
<evidence type="ECO:0000313" key="2">
    <source>
        <dbReference type="EMBL" id="KZV84622.1"/>
    </source>
</evidence>
<feature type="region of interest" description="Disordered" evidence="1">
    <location>
        <begin position="90"/>
        <end position="161"/>
    </location>
</feature>
<keyword evidence="3" id="KW-1185">Reference proteome</keyword>
<organism evidence="2 3">
    <name type="scientific">Exidia glandulosa HHB12029</name>
    <dbReference type="NCBI Taxonomy" id="1314781"/>
    <lineage>
        <taxon>Eukaryota</taxon>
        <taxon>Fungi</taxon>
        <taxon>Dikarya</taxon>
        <taxon>Basidiomycota</taxon>
        <taxon>Agaricomycotina</taxon>
        <taxon>Agaricomycetes</taxon>
        <taxon>Auriculariales</taxon>
        <taxon>Exidiaceae</taxon>
        <taxon>Exidia</taxon>
    </lineage>
</organism>
<proteinExistence type="predicted"/>
<sequence>MPRYSNYYAHPKKARSPRKPRAPPKNIEYEDDAEIIGLLPDDARLDLPTRTSPMKFKNGTNVFKFDFEAPLAFPRRPLGMSLQEMYKAIVDGDGDRDDKPAQTTTTKTTMPRKRQRDAEEASDGHDGDDEKEVKVKQSARDDARVTDAQEAAGTKRRKLRV</sequence>
<protein>
    <submittedName>
        <fullName evidence="2">Uncharacterized protein</fullName>
    </submittedName>
</protein>
<feature type="compositionally biased region" description="Basic residues" evidence="1">
    <location>
        <begin position="10"/>
        <end position="22"/>
    </location>
</feature>
<reference evidence="2 3" key="1">
    <citation type="journal article" date="2016" name="Mol. Biol. Evol.">
        <title>Comparative Genomics of Early-Diverging Mushroom-Forming Fungi Provides Insights into the Origins of Lignocellulose Decay Capabilities.</title>
        <authorList>
            <person name="Nagy L.G."/>
            <person name="Riley R."/>
            <person name="Tritt A."/>
            <person name="Adam C."/>
            <person name="Daum C."/>
            <person name="Floudas D."/>
            <person name="Sun H."/>
            <person name="Yadav J.S."/>
            <person name="Pangilinan J."/>
            <person name="Larsson K.H."/>
            <person name="Matsuura K."/>
            <person name="Barry K."/>
            <person name="Labutti K."/>
            <person name="Kuo R."/>
            <person name="Ohm R.A."/>
            <person name="Bhattacharya S.S."/>
            <person name="Shirouzu T."/>
            <person name="Yoshinaga Y."/>
            <person name="Martin F.M."/>
            <person name="Grigoriev I.V."/>
            <person name="Hibbett D.S."/>
        </authorList>
    </citation>
    <scope>NUCLEOTIDE SEQUENCE [LARGE SCALE GENOMIC DNA]</scope>
    <source>
        <strain evidence="2 3">HHB12029</strain>
    </source>
</reference>
<accession>A0A165DIK0</accession>
<feature type="region of interest" description="Disordered" evidence="1">
    <location>
        <begin position="1"/>
        <end position="27"/>
    </location>
</feature>
<feature type="compositionally biased region" description="Basic and acidic residues" evidence="1">
    <location>
        <begin position="116"/>
        <end position="125"/>
    </location>
</feature>
<dbReference type="InParanoid" id="A0A165DIK0"/>
<feature type="compositionally biased region" description="Basic and acidic residues" evidence="1">
    <location>
        <begin position="131"/>
        <end position="147"/>
    </location>
</feature>
<evidence type="ECO:0000313" key="3">
    <source>
        <dbReference type="Proteomes" id="UP000077266"/>
    </source>
</evidence>